<feature type="transmembrane region" description="Helical" evidence="7">
    <location>
        <begin position="70"/>
        <end position="94"/>
    </location>
</feature>
<feature type="domain" description="Sulfatase N-terminal" evidence="8">
    <location>
        <begin position="238"/>
        <end position="503"/>
    </location>
</feature>
<dbReference type="InterPro" id="IPR000917">
    <property type="entry name" value="Sulfatase_N"/>
</dbReference>
<feature type="domain" description="IPT/TIG" evidence="9">
    <location>
        <begin position="583"/>
        <end position="619"/>
    </location>
</feature>
<dbReference type="OrthoDB" id="243547at2"/>
<dbReference type="Proteomes" id="UP000199659">
    <property type="component" value="Unassembled WGS sequence"/>
</dbReference>
<dbReference type="RefSeq" id="WP_092560351.1">
    <property type="nucleotide sequence ID" value="NZ_FOYZ01000006.1"/>
</dbReference>
<feature type="transmembrane region" description="Helical" evidence="7">
    <location>
        <begin position="115"/>
        <end position="140"/>
    </location>
</feature>
<evidence type="ECO:0000256" key="1">
    <source>
        <dbReference type="ARBA" id="ARBA00004651"/>
    </source>
</evidence>
<dbReference type="EMBL" id="FOYZ01000006">
    <property type="protein sequence ID" value="SFR80457.1"/>
    <property type="molecule type" value="Genomic_DNA"/>
</dbReference>
<feature type="transmembrane region" description="Helical" evidence="7">
    <location>
        <begin position="42"/>
        <end position="64"/>
    </location>
</feature>
<feature type="transmembrane region" description="Helical" evidence="7">
    <location>
        <begin position="12"/>
        <end position="30"/>
    </location>
</feature>
<keyword evidence="11" id="KW-1185">Reference proteome</keyword>
<dbReference type="InterPro" id="IPR050448">
    <property type="entry name" value="OpgB/LTA_synthase_biosynth"/>
</dbReference>
<accession>A0A1I6JND3</accession>
<dbReference type="GO" id="GO:0005886">
    <property type="term" value="C:plasma membrane"/>
    <property type="evidence" value="ECO:0007669"/>
    <property type="project" value="UniProtKB-SubCell"/>
</dbReference>
<protein>
    <submittedName>
        <fullName evidence="10">Phosphoglycerol transferase MdoB</fullName>
    </submittedName>
</protein>
<evidence type="ECO:0000313" key="10">
    <source>
        <dbReference type="EMBL" id="SFR80457.1"/>
    </source>
</evidence>
<keyword evidence="4 7" id="KW-0812">Transmembrane</keyword>
<dbReference type="InterPro" id="IPR017850">
    <property type="entry name" value="Alkaline_phosphatase_core_sf"/>
</dbReference>
<dbReference type="SUPFAM" id="SSF53649">
    <property type="entry name" value="Alkaline phosphatase-like"/>
    <property type="match status" value="1"/>
</dbReference>
<dbReference type="GO" id="GO:0016740">
    <property type="term" value="F:transferase activity"/>
    <property type="evidence" value="ECO:0007669"/>
    <property type="project" value="UniProtKB-KW"/>
</dbReference>
<evidence type="ECO:0000256" key="2">
    <source>
        <dbReference type="ARBA" id="ARBA00004936"/>
    </source>
</evidence>
<dbReference type="Pfam" id="PF00884">
    <property type="entry name" value="Sulfatase"/>
    <property type="match status" value="1"/>
</dbReference>
<feature type="transmembrane region" description="Helical" evidence="7">
    <location>
        <begin position="152"/>
        <end position="174"/>
    </location>
</feature>
<dbReference type="Pfam" id="PF01833">
    <property type="entry name" value="TIG"/>
    <property type="match status" value="1"/>
</dbReference>
<name>A0A1I6JND3_9FIRM</name>
<dbReference type="InterPro" id="IPR002909">
    <property type="entry name" value="IPT_dom"/>
</dbReference>
<evidence type="ECO:0000259" key="8">
    <source>
        <dbReference type="Pfam" id="PF00884"/>
    </source>
</evidence>
<evidence type="ECO:0000256" key="5">
    <source>
        <dbReference type="ARBA" id="ARBA00022989"/>
    </source>
</evidence>
<dbReference type="PANTHER" id="PTHR47371:SF3">
    <property type="entry name" value="PHOSPHOGLYCEROL TRANSFERASE I"/>
    <property type="match status" value="1"/>
</dbReference>
<evidence type="ECO:0000259" key="9">
    <source>
        <dbReference type="Pfam" id="PF01833"/>
    </source>
</evidence>
<dbReference type="STRING" id="37658.SAMN05661086_01799"/>
<dbReference type="CDD" id="cd16015">
    <property type="entry name" value="LTA_synthase"/>
    <property type="match status" value="1"/>
</dbReference>
<proteinExistence type="predicted"/>
<comment type="subcellular location">
    <subcellularLocation>
        <location evidence="1">Cell membrane</location>
        <topology evidence="1">Multi-pass membrane protein</topology>
    </subcellularLocation>
</comment>
<comment type="pathway">
    <text evidence="2">Cell wall biogenesis; lipoteichoic acid biosynthesis.</text>
</comment>
<evidence type="ECO:0000256" key="3">
    <source>
        <dbReference type="ARBA" id="ARBA00022475"/>
    </source>
</evidence>
<organism evidence="10 11">
    <name type="scientific">Anaeromicropila populeti</name>
    <dbReference type="NCBI Taxonomy" id="37658"/>
    <lineage>
        <taxon>Bacteria</taxon>
        <taxon>Bacillati</taxon>
        <taxon>Bacillota</taxon>
        <taxon>Clostridia</taxon>
        <taxon>Lachnospirales</taxon>
        <taxon>Lachnospiraceae</taxon>
        <taxon>Anaeromicropila</taxon>
    </lineage>
</organism>
<keyword evidence="10" id="KW-0808">Transferase</keyword>
<keyword evidence="5 7" id="KW-1133">Transmembrane helix</keyword>
<dbReference type="PANTHER" id="PTHR47371">
    <property type="entry name" value="LIPOTEICHOIC ACID SYNTHASE"/>
    <property type="match status" value="1"/>
</dbReference>
<evidence type="ECO:0000256" key="7">
    <source>
        <dbReference type="SAM" id="Phobius"/>
    </source>
</evidence>
<keyword evidence="6 7" id="KW-0472">Membrane</keyword>
<reference evidence="10 11" key="1">
    <citation type="submission" date="2016-10" db="EMBL/GenBank/DDBJ databases">
        <authorList>
            <person name="de Groot N.N."/>
        </authorList>
    </citation>
    <scope>NUCLEOTIDE SEQUENCE [LARGE SCALE GENOMIC DNA]</scope>
    <source>
        <strain evidence="10 11">743A</strain>
    </source>
</reference>
<gene>
    <name evidence="10" type="ORF">SAMN05661086_01799</name>
</gene>
<keyword evidence="3" id="KW-1003">Cell membrane</keyword>
<evidence type="ECO:0000256" key="6">
    <source>
        <dbReference type="ARBA" id="ARBA00023136"/>
    </source>
</evidence>
<evidence type="ECO:0000256" key="4">
    <source>
        <dbReference type="ARBA" id="ARBA00022692"/>
    </source>
</evidence>
<dbReference type="AlphaFoldDB" id="A0A1I6JND3"/>
<dbReference type="Gene3D" id="3.40.720.10">
    <property type="entry name" value="Alkaline Phosphatase, subunit A"/>
    <property type="match status" value="1"/>
</dbReference>
<evidence type="ECO:0000313" key="11">
    <source>
        <dbReference type="Proteomes" id="UP000199659"/>
    </source>
</evidence>
<sequence>MKEQIKKIPGKTWANYLVLTLVINLILEMLNRRSFIKGILFIFDYPLVFLYNALIIFVTLSISFLVKRRFFASSLIVLCWLVCGSANCIIKGFRSTPFSAIDMMMLKNAIEIMDVYVTPVQLVLGGILLVMVLIGLIVLFLKAPKVSQKPNIIFGIIFIIGLVSIDAFVTNVGVNAKVLSDDFENLAYAYENYGFAYCFSNSILDVGIEKPDDYSEDAVLSVLSDMTDDAAVITTSRPNLIMIQLESFIDPNILKNITLSENPVPNFTYLKENYSTGLLTVPSIGAGTANTEFEILTGMSTDFFGAGEYPYKTILTDVPCESISNLLKKQSYSTHAIHNNDGTFYNRNTVFSNMGFDTFTPIEYMYHATNNPIGWAKDDVLTEEIMKCLNSSISSDFIYTISVQGHGRYPKKVVDDTQSITVTGYDEYKIPFEYYLNQIHEMDEFIGDLIDSLEKSGEPTVLVMYGDHFPTLGITDEMLTKGNMFQTEYVVWDNIGLEKQHTDLYAYQLSNHLFEMLNLKKGIMQKYHSTYIDSENYKKNMQLLEYDMLYGENYTFNQTVPYEPSNLKYGIDNIAITFANLNDTVLTVTGRNFNQYSTIYINDKQIETEFINSNLLTAKEISMEEGDSITVAQVGADHAPLGFTTEYIFK</sequence>